<sequence length="391" mass="43820">MSPGILKVIGTSVTLTEQLRRQATRDLPFRIDFEVLDGLSCQRRGIMSPDTYDVYDQWFHSLDLLWTAGSIQPIETARIKRWNQISLSHDHAVSQAEVRSYGTRPADMLFVQEDFMLGPAPTPMISMLPTTYNADSFAYMPDIAGNLGFSMPESWAWLLDERWHGRCTLSQDPAGSAVELALAARSAGLVDVNDPSNMSIEEIDALFDVLLARQRTGHFSRLWVSSEDSIRFLSGPGCVIGSLWSPAYYAVRGMGRDLVYAAPREGYRGWQSGLSLSVAATAEKQEMAYAYFNWWLEGVAGAIMARQGYYMSVVEPVKQSLSPAEWNYWYGGLPAAHDLPGLAAPVVVRAGERREGGDYKERVSRIAVWSTIMPEHNYLARRWREFLGIRG</sequence>
<evidence type="ECO:0000313" key="2">
    <source>
        <dbReference type="EMBL" id="CDX51316.1"/>
    </source>
</evidence>
<dbReference type="EMBL" id="CCND01000005">
    <property type="protein sequence ID" value="CDX51316.1"/>
    <property type="molecule type" value="Genomic_DNA"/>
</dbReference>
<dbReference type="Proteomes" id="UP000182888">
    <property type="component" value="Unassembled WGS sequence"/>
</dbReference>
<evidence type="ECO:0000313" key="3">
    <source>
        <dbReference type="Proteomes" id="UP000182888"/>
    </source>
</evidence>
<proteinExistence type="predicted"/>
<evidence type="ECO:0008006" key="4">
    <source>
        <dbReference type="Google" id="ProtNLM"/>
    </source>
</evidence>
<evidence type="ECO:0000256" key="1">
    <source>
        <dbReference type="ARBA" id="ARBA00022729"/>
    </source>
</evidence>
<gene>
    <name evidence="2" type="ORF">MPL1032_130249</name>
</gene>
<protein>
    <recommendedName>
        <fullName evidence="4">Signal peptide prediction</fullName>
    </recommendedName>
</protein>
<dbReference type="AlphaFoldDB" id="A0A0K2VQQ6"/>
<organism evidence="2 3">
    <name type="scientific">Mesorhizobium plurifarium</name>
    <dbReference type="NCBI Taxonomy" id="69974"/>
    <lineage>
        <taxon>Bacteria</taxon>
        <taxon>Pseudomonadati</taxon>
        <taxon>Pseudomonadota</taxon>
        <taxon>Alphaproteobacteria</taxon>
        <taxon>Hyphomicrobiales</taxon>
        <taxon>Phyllobacteriaceae</taxon>
        <taxon>Mesorhizobium</taxon>
    </lineage>
</organism>
<dbReference type="Gene3D" id="3.40.190.10">
    <property type="entry name" value="Periplasmic binding protein-like II"/>
    <property type="match status" value="2"/>
</dbReference>
<accession>A0A0K2VQQ6</accession>
<dbReference type="SUPFAM" id="SSF53850">
    <property type="entry name" value="Periplasmic binding protein-like II"/>
    <property type="match status" value="1"/>
</dbReference>
<name>A0A0K2VQQ6_MESPL</name>
<keyword evidence="1" id="KW-0732">Signal</keyword>
<dbReference type="PANTHER" id="PTHR30222:SF17">
    <property type="entry name" value="SPERMIDINE_PUTRESCINE-BINDING PERIPLASMIC PROTEIN"/>
    <property type="match status" value="1"/>
</dbReference>
<reference evidence="3" key="1">
    <citation type="submission" date="2014-08" db="EMBL/GenBank/DDBJ databases">
        <authorList>
            <person name="Edwards T."/>
        </authorList>
    </citation>
    <scope>NUCLEOTIDE SEQUENCE [LARGE SCALE GENOMIC DNA]</scope>
</reference>
<dbReference type="PANTHER" id="PTHR30222">
    <property type="entry name" value="SPERMIDINE/PUTRESCINE-BINDING PERIPLASMIC PROTEIN"/>
    <property type="match status" value="1"/>
</dbReference>